<accession>A0A1X0S2G6</accession>
<name>A0A1X0S2G6_RHIZD</name>
<sequence>MVFSFMSPTSKTRISTRFALRDLSALANISTEHLLKLNEALGSKKHNTRIKEGIALADDTIVKGYPSLPIGTQIVRLKLERIPLQLVKKLTKAMETQPSCFGVDYAILNIDPKSSPGNILEILNRLTRSCRRLLLRGKNTRYIRNLAQLRGEMAGYLKARSAGDDAAIDEALTKMERTKRQIVAIQECSSVFKSMNLRTGVKTSSRSDLTLSHRDLPKFQFVSSYRWNLTKCVIMDNHS</sequence>
<dbReference type="Proteomes" id="UP000242381">
    <property type="component" value="Unassembled WGS sequence"/>
</dbReference>
<organism evidence="1 2">
    <name type="scientific">Rhizopus microsporus</name>
    <dbReference type="NCBI Taxonomy" id="58291"/>
    <lineage>
        <taxon>Eukaryota</taxon>
        <taxon>Fungi</taxon>
        <taxon>Fungi incertae sedis</taxon>
        <taxon>Mucoromycota</taxon>
        <taxon>Mucoromycotina</taxon>
        <taxon>Mucoromycetes</taxon>
        <taxon>Mucorales</taxon>
        <taxon>Mucorineae</taxon>
        <taxon>Rhizopodaceae</taxon>
        <taxon>Rhizopus</taxon>
    </lineage>
</organism>
<proteinExistence type="predicted"/>
<gene>
    <name evidence="1" type="ORF">BCV71DRAFT_263823</name>
</gene>
<evidence type="ECO:0000313" key="1">
    <source>
        <dbReference type="EMBL" id="ORE18490.1"/>
    </source>
</evidence>
<evidence type="ECO:0000313" key="2">
    <source>
        <dbReference type="Proteomes" id="UP000242381"/>
    </source>
</evidence>
<dbReference type="AlphaFoldDB" id="A0A1X0S2G6"/>
<dbReference type="VEuPathDB" id="FungiDB:BCV72DRAFT_318012"/>
<reference evidence="1 2" key="1">
    <citation type="journal article" date="2016" name="Proc. Natl. Acad. Sci. U.S.A.">
        <title>Lipid metabolic changes in an early divergent fungus govern the establishment of a mutualistic symbiosis with endobacteria.</title>
        <authorList>
            <person name="Lastovetsky O.A."/>
            <person name="Gaspar M.L."/>
            <person name="Mondo S.J."/>
            <person name="LaButti K.M."/>
            <person name="Sandor L."/>
            <person name="Grigoriev I.V."/>
            <person name="Henry S.A."/>
            <person name="Pawlowska T.E."/>
        </authorList>
    </citation>
    <scope>NUCLEOTIDE SEQUENCE [LARGE SCALE GENOMIC DNA]</scope>
    <source>
        <strain evidence="1 2">ATCC 11559</strain>
    </source>
</reference>
<protein>
    <submittedName>
        <fullName evidence="1">Uncharacterized protein</fullName>
    </submittedName>
</protein>
<dbReference type="EMBL" id="KV921329">
    <property type="protein sequence ID" value="ORE18490.1"/>
    <property type="molecule type" value="Genomic_DNA"/>
</dbReference>